<comment type="caution">
    <text evidence="1">The sequence shown here is derived from an EMBL/GenBank/DDBJ whole genome shotgun (WGS) entry which is preliminary data.</text>
</comment>
<dbReference type="PANTHER" id="PTHR43689">
    <property type="entry name" value="HYDROLASE"/>
    <property type="match status" value="1"/>
</dbReference>
<keyword evidence="2" id="KW-1185">Reference proteome</keyword>
<evidence type="ECO:0008006" key="3">
    <source>
        <dbReference type="Google" id="ProtNLM"/>
    </source>
</evidence>
<dbReference type="InterPro" id="IPR029058">
    <property type="entry name" value="AB_hydrolase_fold"/>
</dbReference>
<gene>
    <name evidence="1" type="ORF">KI387_001885</name>
</gene>
<dbReference type="PANTHER" id="PTHR43689:SF8">
    <property type="entry name" value="ALPHA_BETA-HYDROLASES SUPERFAMILY PROTEIN"/>
    <property type="match status" value="1"/>
</dbReference>
<feature type="non-terminal residue" evidence="1">
    <location>
        <position position="216"/>
    </location>
</feature>
<accession>A0AA38GXQ7</accession>
<dbReference type="EMBL" id="JAHRHJ020000001">
    <property type="protein sequence ID" value="KAH9329777.1"/>
    <property type="molecule type" value="Genomic_DNA"/>
</dbReference>
<dbReference type="AlphaFoldDB" id="A0AA38GXQ7"/>
<dbReference type="SUPFAM" id="SSF53474">
    <property type="entry name" value="alpha/beta-Hydrolases"/>
    <property type="match status" value="1"/>
</dbReference>
<evidence type="ECO:0000313" key="1">
    <source>
        <dbReference type="EMBL" id="KAH9329777.1"/>
    </source>
</evidence>
<name>A0AA38GXQ7_TAXCH</name>
<evidence type="ECO:0000313" key="2">
    <source>
        <dbReference type="Proteomes" id="UP000824469"/>
    </source>
</evidence>
<reference evidence="1 2" key="1">
    <citation type="journal article" date="2021" name="Nat. Plants">
        <title>The Taxus genome provides insights into paclitaxel biosynthesis.</title>
        <authorList>
            <person name="Xiong X."/>
            <person name="Gou J."/>
            <person name="Liao Q."/>
            <person name="Li Y."/>
            <person name="Zhou Q."/>
            <person name="Bi G."/>
            <person name="Li C."/>
            <person name="Du R."/>
            <person name="Wang X."/>
            <person name="Sun T."/>
            <person name="Guo L."/>
            <person name="Liang H."/>
            <person name="Lu P."/>
            <person name="Wu Y."/>
            <person name="Zhang Z."/>
            <person name="Ro D.K."/>
            <person name="Shang Y."/>
            <person name="Huang S."/>
            <person name="Yan J."/>
        </authorList>
    </citation>
    <scope>NUCLEOTIDE SEQUENCE [LARGE SCALE GENOMIC DNA]</scope>
    <source>
        <strain evidence="1">Ta-2019</strain>
    </source>
</reference>
<dbReference type="Gene3D" id="3.40.50.1820">
    <property type="entry name" value="alpha/beta hydrolase"/>
    <property type="match status" value="1"/>
</dbReference>
<dbReference type="Proteomes" id="UP000824469">
    <property type="component" value="Unassembled WGS sequence"/>
</dbReference>
<protein>
    <recommendedName>
        <fullName evidence="3">Hydrolase</fullName>
    </recommendedName>
</protein>
<sequence>MIPISAPSSLVAQGLACIDRCRITERIRNRHKHFQSRSMVVDVFPSFLPGEVVNIKDPAAREMASRIQRLPVQTIISEQPIMSSCVMPIRQNMEAAPVVLLHGFDSSCLEWRYIYPLLEAADMEPWAIDLLGWGFNTREGVQSFSAAAKREHLYKVSRLVLIDASVYAEGTGNMAKFPKILAYAGVSLLKSIPLRLYANILAFHSISIDRIIDLMN</sequence>
<proteinExistence type="predicted"/>
<organism evidence="1 2">
    <name type="scientific">Taxus chinensis</name>
    <name type="common">Chinese yew</name>
    <name type="synonym">Taxus wallichiana var. chinensis</name>
    <dbReference type="NCBI Taxonomy" id="29808"/>
    <lineage>
        <taxon>Eukaryota</taxon>
        <taxon>Viridiplantae</taxon>
        <taxon>Streptophyta</taxon>
        <taxon>Embryophyta</taxon>
        <taxon>Tracheophyta</taxon>
        <taxon>Spermatophyta</taxon>
        <taxon>Pinopsida</taxon>
        <taxon>Pinidae</taxon>
        <taxon>Conifers II</taxon>
        <taxon>Cupressales</taxon>
        <taxon>Taxaceae</taxon>
        <taxon>Taxus</taxon>
    </lineage>
</organism>